<dbReference type="InParanoid" id="Q6BEU2"/>
<dbReference type="PaxDb" id="6239-C53D6.10"/>
<proteinExistence type="predicted"/>
<sequence>MADNQYEDLVPPGGPTPEKAAIPAFPESNAPSQPEINIPQFPNAQGTGAPPPPTPLANPTEDNKKAVSVKDSSKVDSKIVKATGDGKKKKNGKSSETKTKNKVKKNKSKASADESQMGSAEERLSTNRPSTLDYCQVAILITLLVIICLVSIPVLLISRGMFDMANIKESLEKEE</sequence>
<dbReference type="AGR" id="WB:WBGene00023424"/>
<dbReference type="STRING" id="6239.C53D6.10.1"/>
<accession>Q6BEU2</accession>
<dbReference type="Proteomes" id="UP000001940">
    <property type="component" value="Chromosome IV"/>
</dbReference>
<protein>
    <submittedName>
        <fullName evidence="3">Uncharacterized protein</fullName>
    </submittedName>
</protein>
<feature type="region of interest" description="Disordered" evidence="1">
    <location>
        <begin position="1"/>
        <end position="127"/>
    </location>
</feature>
<evidence type="ECO:0000256" key="2">
    <source>
        <dbReference type="SAM" id="Phobius"/>
    </source>
</evidence>
<evidence type="ECO:0000313" key="4">
    <source>
        <dbReference type="Proteomes" id="UP000001940"/>
    </source>
</evidence>
<gene>
    <name evidence="3 5" type="ORF">C53D6.10</name>
    <name evidence="3" type="ORF">CELE_C53D6.10</name>
</gene>
<dbReference type="WormBase" id="C53D6.10">
    <property type="protein sequence ID" value="CE36990"/>
    <property type="gene ID" value="WBGene00023424"/>
</dbReference>
<dbReference type="AlphaFoldDB" id="Q6BEU2"/>
<evidence type="ECO:0000313" key="5">
    <source>
        <dbReference type="WormBase" id="C53D6.10"/>
    </source>
</evidence>
<dbReference type="RefSeq" id="NP_001023094.1">
    <property type="nucleotide sequence ID" value="NM_001027923.2"/>
</dbReference>
<dbReference type="SMR" id="Q6BEU2"/>
<feature type="transmembrane region" description="Helical" evidence="2">
    <location>
        <begin position="137"/>
        <end position="158"/>
    </location>
</feature>
<evidence type="ECO:0000256" key="1">
    <source>
        <dbReference type="SAM" id="MobiDB-lite"/>
    </source>
</evidence>
<dbReference type="HOGENOM" id="CLU_1533952_0_0_1"/>
<evidence type="ECO:0000313" key="3">
    <source>
        <dbReference type="EMBL" id="CAH04652.1"/>
    </source>
</evidence>
<dbReference type="CTD" id="3565065"/>
<dbReference type="GeneID" id="3565065"/>
<keyword evidence="2" id="KW-1133">Transmembrane helix</keyword>
<dbReference type="KEGG" id="cel:CELE_C53D6.10"/>
<name>Q6BEU2_CAEEL</name>
<dbReference type="OMA" id="QVAILIT"/>
<keyword evidence="2" id="KW-0472">Membrane</keyword>
<organism evidence="3 4">
    <name type="scientific">Caenorhabditis elegans</name>
    <dbReference type="NCBI Taxonomy" id="6239"/>
    <lineage>
        <taxon>Eukaryota</taxon>
        <taxon>Metazoa</taxon>
        <taxon>Ecdysozoa</taxon>
        <taxon>Nematoda</taxon>
        <taxon>Chromadorea</taxon>
        <taxon>Rhabditida</taxon>
        <taxon>Rhabditina</taxon>
        <taxon>Rhabditomorpha</taxon>
        <taxon>Rhabditoidea</taxon>
        <taxon>Rhabditidae</taxon>
        <taxon>Peloderinae</taxon>
        <taxon>Caenorhabditis</taxon>
    </lineage>
</organism>
<dbReference type="EMBL" id="BX284604">
    <property type="protein sequence ID" value="CAH04652.1"/>
    <property type="molecule type" value="Genomic_DNA"/>
</dbReference>
<keyword evidence="4" id="KW-1185">Reference proteome</keyword>
<dbReference type="Bgee" id="WBGene00023424">
    <property type="expression patterns" value="Expressed in adult organism and 1 other cell type or tissue"/>
</dbReference>
<dbReference type="UCSC" id="C53D6.10">
    <property type="organism name" value="c. elegans"/>
</dbReference>
<dbReference type="eggNOG" id="KOG3587">
    <property type="taxonomic scope" value="Eukaryota"/>
</dbReference>
<reference evidence="3 4" key="1">
    <citation type="journal article" date="1998" name="Science">
        <title>Genome sequence of the nematode C. elegans: a platform for investigating biology.</title>
        <authorList>
            <consortium name="The C. elegans sequencing consortium"/>
            <person name="Sulson J.E."/>
            <person name="Waterston R."/>
        </authorList>
    </citation>
    <scope>NUCLEOTIDE SEQUENCE [LARGE SCALE GENOMIC DNA]</scope>
    <source>
        <strain evidence="3 4">Bristol N2</strain>
    </source>
</reference>
<keyword evidence="2" id="KW-0812">Transmembrane</keyword>